<evidence type="ECO:0000256" key="1">
    <source>
        <dbReference type="ARBA" id="ARBA00004123"/>
    </source>
</evidence>
<evidence type="ECO:0000256" key="6">
    <source>
        <dbReference type="SAM" id="MobiDB-lite"/>
    </source>
</evidence>
<organism evidence="8 9">
    <name type="scientific">Paramarasmius palmivorus</name>
    <dbReference type="NCBI Taxonomy" id="297713"/>
    <lineage>
        <taxon>Eukaryota</taxon>
        <taxon>Fungi</taxon>
        <taxon>Dikarya</taxon>
        <taxon>Basidiomycota</taxon>
        <taxon>Agaricomycotina</taxon>
        <taxon>Agaricomycetes</taxon>
        <taxon>Agaricomycetidae</taxon>
        <taxon>Agaricales</taxon>
        <taxon>Marasmiineae</taxon>
        <taxon>Marasmiaceae</taxon>
        <taxon>Paramarasmius</taxon>
    </lineage>
</organism>
<dbReference type="InterPro" id="IPR036570">
    <property type="entry name" value="HORMA_dom_sf"/>
</dbReference>
<protein>
    <recommendedName>
        <fullName evidence="7">HORMA domain-containing protein</fullName>
    </recommendedName>
</protein>
<reference evidence="8 9" key="1">
    <citation type="submission" date="2024-01" db="EMBL/GenBank/DDBJ databases">
        <title>A draft genome for a cacao thread blight-causing isolate of Paramarasmius palmivorus.</title>
        <authorList>
            <person name="Baruah I.K."/>
            <person name="Bukari Y."/>
            <person name="Amoako-Attah I."/>
            <person name="Meinhardt L.W."/>
            <person name="Bailey B.A."/>
            <person name="Cohen S.P."/>
        </authorList>
    </citation>
    <scope>NUCLEOTIDE SEQUENCE [LARGE SCALE GENOMIC DNA]</scope>
    <source>
        <strain evidence="8 9">GH-12</strain>
    </source>
</reference>
<feature type="region of interest" description="Disordered" evidence="6">
    <location>
        <begin position="227"/>
        <end position="255"/>
    </location>
</feature>
<comment type="subcellular location">
    <subcellularLocation>
        <location evidence="2">Chromosome</location>
    </subcellularLocation>
    <subcellularLocation>
        <location evidence="1">Nucleus</location>
    </subcellularLocation>
</comment>
<dbReference type="InterPro" id="IPR013083">
    <property type="entry name" value="Znf_RING/FYVE/PHD"/>
</dbReference>
<dbReference type="GO" id="GO:0051598">
    <property type="term" value="P:meiotic recombination checkpoint signaling"/>
    <property type="evidence" value="ECO:0007669"/>
    <property type="project" value="TreeGrafter"/>
</dbReference>
<dbReference type="PANTHER" id="PTHR48225">
    <property type="entry name" value="HORMA DOMAIN-CONTAINING PROTEIN 1"/>
    <property type="match status" value="1"/>
</dbReference>
<evidence type="ECO:0000256" key="4">
    <source>
        <dbReference type="ARBA" id="ARBA00023242"/>
    </source>
</evidence>
<keyword evidence="9" id="KW-1185">Reference proteome</keyword>
<proteinExistence type="predicted"/>
<dbReference type="AlphaFoldDB" id="A0AAW0CS64"/>
<comment type="caution">
    <text evidence="8">The sequence shown here is derived from an EMBL/GenBank/DDBJ whole genome shotgun (WGS) entry which is preliminary data.</text>
</comment>
<evidence type="ECO:0000313" key="9">
    <source>
        <dbReference type="Proteomes" id="UP001383192"/>
    </source>
</evidence>
<dbReference type="PANTHER" id="PTHR48225:SF7">
    <property type="entry name" value="MEIOSIS-SPECIFIC PROTEIN HOP1"/>
    <property type="match status" value="1"/>
</dbReference>
<dbReference type="GO" id="GO:0005694">
    <property type="term" value="C:chromosome"/>
    <property type="evidence" value="ECO:0007669"/>
    <property type="project" value="UniProtKB-SubCell"/>
</dbReference>
<dbReference type="InterPro" id="IPR011011">
    <property type="entry name" value="Znf_FYVE_PHD"/>
</dbReference>
<feature type="compositionally biased region" description="Basic and acidic residues" evidence="6">
    <location>
        <begin position="239"/>
        <end position="255"/>
    </location>
</feature>
<feature type="compositionally biased region" description="Polar residues" evidence="6">
    <location>
        <begin position="680"/>
        <end position="693"/>
    </location>
</feature>
<evidence type="ECO:0000313" key="8">
    <source>
        <dbReference type="EMBL" id="KAK7040820.1"/>
    </source>
</evidence>
<dbReference type="InterPro" id="IPR003511">
    <property type="entry name" value="HORMA_dom"/>
</dbReference>
<dbReference type="Pfam" id="PF02301">
    <property type="entry name" value="HORMA"/>
    <property type="match status" value="1"/>
</dbReference>
<evidence type="ECO:0000256" key="3">
    <source>
        <dbReference type="ARBA" id="ARBA00022454"/>
    </source>
</evidence>
<dbReference type="Proteomes" id="UP001383192">
    <property type="component" value="Unassembled WGS sequence"/>
</dbReference>
<dbReference type="GO" id="GO:0005634">
    <property type="term" value="C:nucleus"/>
    <property type="evidence" value="ECO:0007669"/>
    <property type="project" value="UniProtKB-SubCell"/>
</dbReference>
<feature type="region of interest" description="Disordered" evidence="6">
    <location>
        <begin position="582"/>
        <end position="617"/>
    </location>
</feature>
<dbReference type="SUPFAM" id="SSF56019">
    <property type="entry name" value="The spindle assembly checkpoint protein mad2"/>
    <property type="match status" value="1"/>
</dbReference>
<dbReference type="EMBL" id="JAYKXP010000035">
    <property type="protein sequence ID" value="KAK7040820.1"/>
    <property type="molecule type" value="Genomic_DNA"/>
</dbReference>
<feature type="region of interest" description="Disordered" evidence="6">
    <location>
        <begin position="679"/>
        <end position="734"/>
    </location>
</feature>
<dbReference type="InterPro" id="IPR051294">
    <property type="entry name" value="HORMA_MeioticProgression"/>
</dbReference>
<evidence type="ECO:0000259" key="7">
    <source>
        <dbReference type="PROSITE" id="PS50815"/>
    </source>
</evidence>
<accession>A0AAW0CS64</accession>
<evidence type="ECO:0000256" key="2">
    <source>
        <dbReference type="ARBA" id="ARBA00004286"/>
    </source>
</evidence>
<keyword evidence="5" id="KW-0469">Meiosis</keyword>
<keyword evidence="4" id="KW-0539">Nucleus</keyword>
<feature type="region of interest" description="Disordered" evidence="6">
    <location>
        <begin position="344"/>
        <end position="378"/>
    </location>
</feature>
<keyword evidence="3" id="KW-0158">Chromosome</keyword>
<evidence type="ECO:0000256" key="5">
    <source>
        <dbReference type="ARBA" id="ARBA00023254"/>
    </source>
</evidence>
<dbReference type="Gene3D" id="3.30.900.10">
    <property type="entry name" value="HORMA domain"/>
    <property type="match status" value="1"/>
</dbReference>
<dbReference type="GO" id="GO:0007130">
    <property type="term" value="P:synaptonemal complex assembly"/>
    <property type="evidence" value="ECO:0007669"/>
    <property type="project" value="TreeGrafter"/>
</dbReference>
<sequence length="734" mass="82940">MCRGYTDEADRILNYLEYGIFDALQKQYLRRFIFAIYLDNKNPNKYERIYLCYGLGLNMTSIIEAYTFNFGYHTIPGTDTTIPIMTLGENLNKMSLQEDPLLETAKQGKVPTLKDVKKSVKTLLKTLITSMVQMDVLPKRRYASFKLFYTDDTPSDYEPPHFKAGHHEKDKWYFMTHDFDEAPDRWNVGKINSGYHSVEVNVSSIATYLPSSTEHENAPFTGLASSKTAVEPSLTPAEEATRRAEQTSKQMEDAESRKIVWAAEPGVDDVSDADGEYDIDDEYVASQSRTGPIGIKGADGTINPLPDSVARMDVDEVHVFGETQTVPLRLHDILAKNVPRSSAIPETQSVDMSQEEKEEALPTIEDPTDDSSVLDTPTPMIRRGTRARIMSPPSSPISPSSAIQETRIVVDLTTGEDTEMLDLETQPANFGVTHAVDAIESFEDDQAIDEIQTSPKKAITKKQTTDEGLQCECGIPESDGDECCYCEGGCKRWYHLWCMGYHSADDRRLPEAFTCFDCTVHADPSWELIKVDLYPTMMNKFKELATFRHAIKVAEKYNPSTLAEFAKKMKCNHTEARPLFKRLETEGSNHHRRRDRSLRNAYSGQREGKAKAAQRRNVQKSKYIFNRQSLKTQAYKDYFNPDREVENRLLGIPKTGLEILIVSEQKANIKPRKIPVPQVPQAQRLSQSQTQEESLVALELFPPATAAKRTSEDHDTRPKKKTKISLAPPVDLAE</sequence>
<dbReference type="PROSITE" id="PS50815">
    <property type="entry name" value="HORMA"/>
    <property type="match status" value="1"/>
</dbReference>
<name>A0AAW0CS64_9AGAR</name>
<dbReference type="Gene3D" id="3.30.40.10">
    <property type="entry name" value="Zinc/RING finger domain, C3HC4 (zinc finger)"/>
    <property type="match status" value="1"/>
</dbReference>
<dbReference type="SUPFAM" id="SSF57903">
    <property type="entry name" value="FYVE/PHD zinc finger"/>
    <property type="match status" value="1"/>
</dbReference>
<gene>
    <name evidence="8" type="ORF">VNI00_009416</name>
</gene>
<feature type="domain" description="HORMA" evidence="7">
    <location>
        <begin position="1"/>
        <end position="202"/>
    </location>
</feature>